<name>A0ABN7B5K3_9HEMI</name>
<organism evidence="3 4">
    <name type="scientific">Nesidiocoris tenuis</name>
    <dbReference type="NCBI Taxonomy" id="355587"/>
    <lineage>
        <taxon>Eukaryota</taxon>
        <taxon>Metazoa</taxon>
        <taxon>Ecdysozoa</taxon>
        <taxon>Arthropoda</taxon>
        <taxon>Hexapoda</taxon>
        <taxon>Insecta</taxon>
        <taxon>Pterygota</taxon>
        <taxon>Neoptera</taxon>
        <taxon>Paraneoptera</taxon>
        <taxon>Hemiptera</taxon>
        <taxon>Heteroptera</taxon>
        <taxon>Panheteroptera</taxon>
        <taxon>Cimicomorpha</taxon>
        <taxon>Miridae</taxon>
        <taxon>Dicyphina</taxon>
        <taxon>Nesidiocoris</taxon>
    </lineage>
</organism>
<feature type="transmembrane region" description="Helical" evidence="2">
    <location>
        <begin position="75"/>
        <end position="101"/>
    </location>
</feature>
<keyword evidence="4" id="KW-1185">Reference proteome</keyword>
<keyword evidence="2" id="KW-0812">Transmembrane</keyword>
<keyword evidence="2" id="KW-1133">Transmembrane helix</keyword>
<feature type="region of interest" description="Disordered" evidence="1">
    <location>
        <begin position="1"/>
        <end position="56"/>
    </location>
</feature>
<gene>
    <name evidence="3" type="ORF">NTJ_10846</name>
</gene>
<proteinExistence type="predicted"/>
<evidence type="ECO:0000256" key="2">
    <source>
        <dbReference type="SAM" id="Phobius"/>
    </source>
</evidence>
<dbReference type="EMBL" id="AP028916">
    <property type="protein sequence ID" value="BES98032.1"/>
    <property type="molecule type" value="Genomic_DNA"/>
</dbReference>
<evidence type="ECO:0000313" key="4">
    <source>
        <dbReference type="Proteomes" id="UP001307889"/>
    </source>
</evidence>
<evidence type="ECO:0000313" key="3">
    <source>
        <dbReference type="EMBL" id="BES98032.1"/>
    </source>
</evidence>
<keyword evidence="2" id="KW-0472">Membrane</keyword>
<feature type="compositionally biased region" description="Acidic residues" evidence="1">
    <location>
        <begin position="1"/>
        <end position="13"/>
    </location>
</feature>
<feature type="compositionally biased region" description="Polar residues" evidence="1">
    <location>
        <begin position="35"/>
        <end position="46"/>
    </location>
</feature>
<evidence type="ECO:0000256" key="1">
    <source>
        <dbReference type="SAM" id="MobiDB-lite"/>
    </source>
</evidence>
<dbReference type="Proteomes" id="UP001307889">
    <property type="component" value="Chromosome 8"/>
</dbReference>
<protein>
    <submittedName>
        <fullName evidence="3">Uncharacterized protein</fullName>
    </submittedName>
</protein>
<accession>A0ABN7B5K3</accession>
<reference evidence="3 4" key="1">
    <citation type="submission" date="2023-09" db="EMBL/GenBank/DDBJ databases">
        <title>Nesidiocoris tenuis whole genome shotgun sequence.</title>
        <authorList>
            <person name="Shibata T."/>
            <person name="Shimoda M."/>
            <person name="Kobayashi T."/>
            <person name="Uehara T."/>
        </authorList>
    </citation>
    <scope>NUCLEOTIDE SEQUENCE [LARGE SCALE GENOMIC DNA]</scope>
    <source>
        <strain evidence="3 4">Japan</strain>
    </source>
</reference>
<sequence length="117" mass="13104">MDEAKMSTPEEEFPSPFPTKFWCNSPRTQRKAQDQNEGSETGNCSAKGTHAEGPTPIYVIHVPNNVRVTKKRWSLYLFIIATVILVFLASVTFRVSFAILYSGTPNDIKSNSSISYI</sequence>